<reference evidence="1" key="1">
    <citation type="submission" date="2021-01" db="EMBL/GenBank/DDBJ databases">
        <authorList>
            <consortium name="Genoscope - CEA"/>
            <person name="William W."/>
        </authorList>
    </citation>
    <scope>NUCLEOTIDE SEQUENCE</scope>
</reference>
<dbReference type="EMBL" id="CAJJDN010000239">
    <property type="protein sequence ID" value="CAD8129710.1"/>
    <property type="molecule type" value="Genomic_DNA"/>
</dbReference>
<protein>
    <submittedName>
        <fullName evidence="1">Uncharacterized protein</fullName>
    </submittedName>
</protein>
<organism evidence="1 2">
    <name type="scientific">Paramecium sonneborni</name>
    <dbReference type="NCBI Taxonomy" id="65129"/>
    <lineage>
        <taxon>Eukaryota</taxon>
        <taxon>Sar</taxon>
        <taxon>Alveolata</taxon>
        <taxon>Ciliophora</taxon>
        <taxon>Intramacronucleata</taxon>
        <taxon>Oligohymenophorea</taxon>
        <taxon>Peniculida</taxon>
        <taxon>Parameciidae</taxon>
        <taxon>Paramecium</taxon>
    </lineage>
</organism>
<sequence length="83" mass="10144">MDQQNKESVFLKTKYYMDYLCYSNIFFYGINDLWDRTKKEKAKQEFGEGVKKEKLWLIVRKIQDFHKQIDSKQVSLLQINNQK</sequence>
<dbReference type="AlphaFoldDB" id="A0A8S1RQY3"/>
<evidence type="ECO:0000313" key="2">
    <source>
        <dbReference type="Proteomes" id="UP000692954"/>
    </source>
</evidence>
<dbReference type="Proteomes" id="UP000692954">
    <property type="component" value="Unassembled WGS sequence"/>
</dbReference>
<name>A0A8S1RQY3_9CILI</name>
<comment type="caution">
    <text evidence="1">The sequence shown here is derived from an EMBL/GenBank/DDBJ whole genome shotgun (WGS) entry which is preliminary data.</text>
</comment>
<accession>A0A8S1RQY3</accession>
<proteinExistence type="predicted"/>
<gene>
    <name evidence="1" type="ORF">PSON_ATCC_30995.1.T2390008</name>
</gene>
<evidence type="ECO:0000313" key="1">
    <source>
        <dbReference type="EMBL" id="CAD8129710.1"/>
    </source>
</evidence>
<keyword evidence="2" id="KW-1185">Reference proteome</keyword>